<dbReference type="AlphaFoldDB" id="A0A162MEN0"/>
<feature type="compositionally biased region" description="Basic and acidic residues" evidence="7">
    <location>
        <begin position="83"/>
        <end position="105"/>
    </location>
</feature>
<evidence type="ECO:0000256" key="3">
    <source>
        <dbReference type="ARBA" id="ARBA00023242"/>
    </source>
</evidence>
<evidence type="ECO:0000256" key="2">
    <source>
        <dbReference type="ARBA" id="ARBA00023163"/>
    </source>
</evidence>
<name>A0A162MEN0_CORFA</name>
<dbReference type="Pfam" id="PF08711">
    <property type="entry name" value="Med26"/>
    <property type="match status" value="1"/>
</dbReference>
<comment type="similarity">
    <text evidence="5">Belongs to the IWS1 family.</text>
</comment>
<dbReference type="STRING" id="1081104.A0A162MEN0"/>
<gene>
    <name evidence="9" type="ORF">ISF_08011</name>
</gene>
<dbReference type="InterPro" id="IPR017923">
    <property type="entry name" value="TFIIS_N"/>
</dbReference>
<proteinExistence type="inferred from homology"/>
<evidence type="ECO:0000256" key="5">
    <source>
        <dbReference type="ARBA" id="ARBA00037992"/>
    </source>
</evidence>
<feature type="compositionally biased region" description="Acidic residues" evidence="7">
    <location>
        <begin position="41"/>
        <end position="55"/>
    </location>
</feature>
<dbReference type="RefSeq" id="XP_018701100.1">
    <property type="nucleotide sequence ID" value="XM_018851614.1"/>
</dbReference>
<dbReference type="Gene3D" id="1.20.930.10">
    <property type="entry name" value="Conserved domain common to transcription factors TFIIS, elongin A, CRSP70"/>
    <property type="match status" value="1"/>
</dbReference>
<dbReference type="PANTHER" id="PTHR46010:SF1">
    <property type="entry name" value="PROTEIN IWS1 HOMOLOG"/>
    <property type="match status" value="1"/>
</dbReference>
<evidence type="ECO:0000259" key="8">
    <source>
        <dbReference type="PROSITE" id="PS51319"/>
    </source>
</evidence>
<comment type="subcellular location">
    <subcellularLocation>
        <location evidence="6">Nucleus</location>
    </subcellularLocation>
</comment>
<accession>A0A162MEN0</accession>
<dbReference type="GO" id="GO:0016973">
    <property type="term" value="P:poly(A)+ mRNA export from nucleus"/>
    <property type="evidence" value="ECO:0007669"/>
    <property type="project" value="TreeGrafter"/>
</dbReference>
<dbReference type="InterPro" id="IPR035441">
    <property type="entry name" value="TFIIS/LEDGF_dom_sf"/>
</dbReference>
<reference evidence="9 10" key="1">
    <citation type="journal article" date="2016" name="Genome Biol. Evol.">
        <title>Divergent and convergent evolution of fungal pathogenicity.</title>
        <authorList>
            <person name="Shang Y."/>
            <person name="Xiao G."/>
            <person name="Zheng P."/>
            <person name="Cen K."/>
            <person name="Zhan S."/>
            <person name="Wang C."/>
        </authorList>
    </citation>
    <scope>NUCLEOTIDE SEQUENCE [LARGE SCALE GENOMIC DNA]</scope>
    <source>
        <strain evidence="9 10">ARSEF 2679</strain>
    </source>
</reference>
<dbReference type="OrthoDB" id="21124at2759"/>
<protein>
    <submittedName>
        <fullName evidence="9">Transcription factor IWS1</fullName>
    </submittedName>
</protein>
<dbReference type="SUPFAM" id="SSF47676">
    <property type="entry name" value="Conserved domain common to transcription factors TFIIS, elongin A, CRSP70"/>
    <property type="match status" value="1"/>
</dbReference>
<evidence type="ECO:0000256" key="4">
    <source>
        <dbReference type="ARBA" id="ARBA00037349"/>
    </source>
</evidence>
<evidence type="ECO:0000256" key="1">
    <source>
        <dbReference type="ARBA" id="ARBA00023015"/>
    </source>
</evidence>
<dbReference type="PROSITE" id="PS51319">
    <property type="entry name" value="TFIIS_N"/>
    <property type="match status" value="1"/>
</dbReference>
<dbReference type="InterPro" id="IPR051037">
    <property type="entry name" value="RNAPII_TF_IWS1"/>
</dbReference>
<dbReference type="Proteomes" id="UP000076744">
    <property type="component" value="Unassembled WGS sequence"/>
</dbReference>
<evidence type="ECO:0000313" key="10">
    <source>
        <dbReference type="Proteomes" id="UP000076744"/>
    </source>
</evidence>
<organism evidence="9 10">
    <name type="scientific">Cordyceps fumosorosea (strain ARSEF 2679)</name>
    <name type="common">Isaria fumosorosea</name>
    <dbReference type="NCBI Taxonomy" id="1081104"/>
    <lineage>
        <taxon>Eukaryota</taxon>
        <taxon>Fungi</taxon>
        <taxon>Dikarya</taxon>
        <taxon>Ascomycota</taxon>
        <taxon>Pezizomycotina</taxon>
        <taxon>Sordariomycetes</taxon>
        <taxon>Hypocreomycetidae</taxon>
        <taxon>Hypocreales</taxon>
        <taxon>Cordycipitaceae</taxon>
        <taxon>Cordyceps</taxon>
    </lineage>
</organism>
<keyword evidence="1" id="KW-0805">Transcription regulation</keyword>
<keyword evidence="3 6" id="KW-0539">Nucleus</keyword>
<feature type="region of interest" description="Disordered" evidence="7">
    <location>
        <begin position="355"/>
        <end position="390"/>
    </location>
</feature>
<dbReference type="EMBL" id="AZHB01000026">
    <property type="protein sequence ID" value="OAA55090.1"/>
    <property type="molecule type" value="Genomic_DNA"/>
</dbReference>
<dbReference type="GeneID" id="30024303"/>
<dbReference type="FunFam" id="1.20.930.10:FF:000003">
    <property type="entry name" value="Putative Transcription factor IWS1"/>
    <property type="match status" value="1"/>
</dbReference>
<feature type="region of interest" description="Disordered" evidence="7">
    <location>
        <begin position="403"/>
        <end position="434"/>
    </location>
</feature>
<feature type="compositionally biased region" description="Basic and acidic residues" evidence="7">
    <location>
        <begin position="60"/>
        <end position="73"/>
    </location>
</feature>
<dbReference type="PANTHER" id="PTHR46010">
    <property type="entry name" value="PROTEIN IWS1 HOMOLOG"/>
    <property type="match status" value="1"/>
</dbReference>
<evidence type="ECO:0000313" key="9">
    <source>
        <dbReference type="EMBL" id="OAA55090.1"/>
    </source>
</evidence>
<feature type="region of interest" description="Disordered" evidence="7">
    <location>
        <begin position="1"/>
        <end position="156"/>
    </location>
</feature>
<comment type="function">
    <text evidence="4">Transcription factor involved in RNA polymerase II transcription regulation. May function in both SPT15/TBP post-recruitment and recruitment steps of transcription.</text>
</comment>
<keyword evidence="2" id="KW-0804">Transcription</keyword>
<dbReference type="GO" id="GO:0005634">
    <property type="term" value="C:nucleus"/>
    <property type="evidence" value="ECO:0007669"/>
    <property type="project" value="UniProtKB-SubCell"/>
</dbReference>
<feature type="region of interest" description="Disordered" evidence="7">
    <location>
        <begin position="166"/>
        <end position="185"/>
    </location>
</feature>
<evidence type="ECO:0000256" key="6">
    <source>
        <dbReference type="PROSITE-ProRule" id="PRU00649"/>
    </source>
</evidence>
<comment type="caution">
    <text evidence="9">The sequence shown here is derived from an EMBL/GenBank/DDBJ whole genome shotgun (WGS) entry which is preliminary data.</text>
</comment>
<feature type="compositionally biased region" description="Polar residues" evidence="7">
    <location>
        <begin position="355"/>
        <end position="366"/>
    </location>
</feature>
<evidence type="ECO:0000256" key="7">
    <source>
        <dbReference type="SAM" id="MobiDB-lite"/>
    </source>
</evidence>
<sequence length="434" mass="49048">MSENGSLAGSPAAIDPPVNDGQEKEFEEEVAAAESDRDSDMLSEIDEDQFEDYDPETANIEDRPVDIDEDVARTLKVSKRKRIEGQPKKPREGRREKKRRDRDTDVAMEDASDGDQERKPRRRRAAAEGDRASGAARTKQTSPAAEDDENLSPEERRKRAIDRALDAAIKKGGSSSTRRRKKDEIDLEDEIDEQLADLKVQMEKACLADNEARRVGQPALHKLKLLPQVNAILNRNNVQHAVLDPDTNFLLHVKYFLEPLSDGSLPAYNIQRDLFTALTKLNIEKETLRSSGIGKIVLFYTKSKKPEASIKRMAERLLGEWSRPILKRTDDYKKRHVETREFDYHAAKLQQRQKAGSQFSLTQRPAQSAAEVEKERLLAPSRANNEARMASLPSSYTIAPMSTFDGNRANDHRPLGASGMEAFRKMTQKSKKRA</sequence>
<keyword evidence="10" id="KW-1185">Reference proteome</keyword>
<feature type="domain" description="TFIIS N-terminal" evidence="8">
    <location>
        <begin position="251"/>
        <end position="328"/>
    </location>
</feature>